<dbReference type="EMBL" id="JBAMIC010000021">
    <property type="protein sequence ID" value="KAK7092382.1"/>
    <property type="molecule type" value="Genomic_DNA"/>
</dbReference>
<evidence type="ECO:0000256" key="1">
    <source>
        <dbReference type="ARBA" id="ARBA00013895"/>
    </source>
</evidence>
<evidence type="ECO:0000256" key="4">
    <source>
        <dbReference type="ARBA" id="ARBA00022621"/>
    </source>
</evidence>
<dbReference type="GO" id="GO:0020037">
    <property type="term" value="F:heme binding"/>
    <property type="evidence" value="ECO:0007669"/>
    <property type="project" value="InterPro"/>
</dbReference>
<dbReference type="PANTHER" id="PTHR46458:SF1">
    <property type="entry name" value="GEO09476P1"/>
    <property type="match status" value="1"/>
</dbReference>
<evidence type="ECO:0000313" key="10">
    <source>
        <dbReference type="EMBL" id="KAK7092382.1"/>
    </source>
</evidence>
<evidence type="ECO:0000256" key="7">
    <source>
        <dbReference type="ARBA" id="ARBA00030087"/>
    </source>
</evidence>
<gene>
    <name evidence="10" type="ORF">V1264_008133</name>
</gene>
<evidence type="ECO:0000256" key="5">
    <source>
        <dbReference type="ARBA" id="ARBA00022723"/>
    </source>
</evidence>
<dbReference type="PROSITE" id="PS01033">
    <property type="entry name" value="GLOBIN"/>
    <property type="match status" value="1"/>
</dbReference>
<keyword evidence="4 8" id="KW-0561">Oxygen transport</keyword>
<dbReference type="Pfam" id="PF00042">
    <property type="entry name" value="Globin"/>
    <property type="match status" value="1"/>
</dbReference>
<dbReference type="InterPro" id="IPR000971">
    <property type="entry name" value="Globin"/>
</dbReference>
<dbReference type="InterPro" id="IPR009050">
    <property type="entry name" value="Globin-like_sf"/>
</dbReference>
<proteinExistence type="inferred from homology"/>
<evidence type="ECO:0000256" key="2">
    <source>
        <dbReference type="ARBA" id="ARBA00022448"/>
    </source>
</evidence>
<comment type="similarity">
    <text evidence="8">Belongs to the globin family.</text>
</comment>
<evidence type="ECO:0000259" key="9">
    <source>
        <dbReference type="PROSITE" id="PS01033"/>
    </source>
</evidence>
<dbReference type="InterPro" id="IPR012292">
    <property type="entry name" value="Globin/Proto"/>
</dbReference>
<evidence type="ECO:0000256" key="6">
    <source>
        <dbReference type="ARBA" id="ARBA00023004"/>
    </source>
</evidence>
<name>A0AAN9ASR3_9CAEN</name>
<dbReference type="InterPro" id="IPR050532">
    <property type="entry name" value="Globin-like_OT"/>
</dbReference>
<evidence type="ECO:0000313" key="11">
    <source>
        <dbReference type="Proteomes" id="UP001374579"/>
    </source>
</evidence>
<keyword evidence="3 8" id="KW-0349">Heme</keyword>
<dbReference type="GO" id="GO:0019825">
    <property type="term" value="F:oxygen binding"/>
    <property type="evidence" value="ECO:0007669"/>
    <property type="project" value="InterPro"/>
</dbReference>
<keyword evidence="11" id="KW-1185">Reference proteome</keyword>
<organism evidence="10 11">
    <name type="scientific">Littorina saxatilis</name>
    <dbReference type="NCBI Taxonomy" id="31220"/>
    <lineage>
        <taxon>Eukaryota</taxon>
        <taxon>Metazoa</taxon>
        <taxon>Spiralia</taxon>
        <taxon>Lophotrochozoa</taxon>
        <taxon>Mollusca</taxon>
        <taxon>Gastropoda</taxon>
        <taxon>Caenogastropoda</taxon>
        <taxon>Littorinimorpha</taxon>
        <taxon>Littorinoidea</taxon>
        <taxon>Littorinidae</taxon>
        <taxon>Littorina</taxon>
    </lineage>
</organism>
<reference evidence="10 11" key="1">
    <citation type="submission" date="2024-02" db="EMBL/GenBank/DDBJ databases">
        <title>Chromosome-scale genome assembly of the rough periwinkle Littorina saxatilis.</title>
        <authorList>
            <person name="De Jode A."/>
            <person name="Faria R."/>
            <person name="Formenti G."/>
            <person name="Sims Y."/>
            <person name="Smith T.P."/>
            <person name="Tracey A."/>
            <person name="Wood J.M.D."/>
            <person name="Zagrodzka Z.B."/>
            <person name="Johannesson K."/>
            <person name="Butlin R.K."/>
            <person name="Leder E.H."/>
        </authorList>
    </citation>
    <scope>NUCLEOTIDE SEQUENCE [LARGE SCALE GENOMIC DNA]</scope>
    <source>
        <strain evidence="10">Snail1</strain>
        <tissue evidence="10">Muscle</tissue>
    </source>
</reference>
<dbReference type="AlphaFoldDB" id="A0AAN9ASR3"/>
<keyword evidence="2 8" id="KW-0813">Transport</keyword>
<feature type="domain" description="Globin" evidence="9">
    <location>
        <begin position="69"/>
        <end position="216"/>
    </location>
</feature>
<comment type="caution">
    <text evidence="10">The sequence shown here is derived from an EMBL/GenBank/DDBJ whole genome shotgun (WGS) entry which is preliminary data.</text>
</comment>
<dbReference type="Gene3D" id="1.10.490.10">
    <property type="entry name" value="Globins"/>
    <property type="match status" value="1"/>
</dbReference>
<accession>A0AAN9ASR3</accession>
<keyword evidence="6" id="KW-0408">Iron</keyword>
<evidence type="ECO:0000256" key="8">
    <source>
        <dbReference type="RuleBase" id="RU000356"/>
    </source>
</evidence>
<dbReference type="SUPFAM" id="SSF46458">
    <property type="entry name" value="Globin-like"/>
    <property type="match status" value="1"/>
</dbReference>
<evidence type="ECO:0000256" key="3">
    <source>
        <dbReference type="ARBA" id="ARBA00022617"/>
    </source>
</evidence>
<dbReference type="GO" id="GO:0046872">
    <property type="term" value="F:metal ion binding"/>
    <property type="evidence" value="ECO:0007669"/>
    <property type="project" value="UniProtKB-KW"/>
</dbReference>
<sequence>MGSCFGCRNKAFGKNEDGEIPLGIKYPSGLNIMARRNSKKKALELKPGRKGRPTMSIWVARGMPDARPKFSSRDKHIVRESWGFLRTSMFKVGKIMFCEMLEAVPKIKELFRNNAKNEALRDDIEYLAIGHAQRVMVTVDKVIKIIDAPSKVAFYMHEVGDRHAEMDVRIEYLDLFVPYFITAIHPSLDERWASKIEDAWGAFFTYIVHLMKESMVF</sequence>
<dbReference type="PANTHER" id="PTHR46458">
    <property type="entry name" value="BLR2807 PROTEIN"/>
    <property type="match status" value="1"/>
</dbReference>
<protein>
    <recommendedName>
        <fullName evidence="1">Globin</fullName>
    </recommendedName>
    <alternativeName>
        <fullName evidence="7">Myoglobin</fullName>
    </alternativeName>
</protein>
<dbReference type="GO" id="GO:0005344">
    <property type="term" value="F:oxygen carrier activity"/>
    <property type="evidence" value="ECO:0007669"/>
    <property type="project" value="UniProtKB-KW"/>
</dbReference>
<keyword evidence="5" id="KW-0479">Metal-binding</keyword>
<dbReference type="Proteomes" id="UP001374579">
    <property type="component" value="Unassembled WGS sequence"/>
</dbReference>